<feature type="active site" description="Charge relay system" evidence="10">
    <location>
        <position position="549"/>
    </location>
</feature>
<evidence type="ECO:0000256" key="6">
    <source>
        <dbReference type="ARBA" id="ARBA00022801"/>
    </source>
</evidence>
<evidence type="ECO:0000259" key="12">
    <source>
        <dbReference type="Pfam" id="PF00082"/>
    </source>
</evidence>
<feature type="active site" description="Charge relay system" evidence="10">
    <location>
        <position position="152"/>
    </location>
</feature>
<feature type="active site" description="Charge relay system" evidence="9 10">
    <location>
        <position position="849"/>
    </location>
</feature>
<dbReference type="InterPro" id="IPR045051">
    <property type="entry name" value="SBT"/>
</dbReference>
<dbReference type="InterPro" id="IPR000209">
    <property type="entry name" value="Peptidase_S8/S53_dom"/>
</dbReference>
<evidence type="ECO:0000256" key="1">
    <source>
        <dbReference type="ARBA" id="ARBA00004613"/>
    </source>
</evidence>
<dbReference type="Pfam" id="PF17766">
    <property type="entry name" value="fn3_6"/>
    <property type="match status" value="1"/>
</dbReference>
<sequence>MSPSLKMEFPNAVVHILISLFLLAHHVSSQRSTYIIHMDKTSMPKAFSSHHFWYSSLLTSSKRSVSQTSVNADKSEPKLIYTYDHAFHGFSAVLSADEVEALKNSAGFISAYKDGVVTPDTTHSSKFLGLTSASGLWPASNYGKDVIIGIVDSGIWPESPSFSDDGMTEIPARWKGACNGGEDFNSSLCNKKIIGARYFNQGGRAENPDREFKDSARDDDGHGTHVASIAAGNIVEGVSFFGYAPGTARGVAPRARLAVYKVLFLGAAESDMLAGMDQAVADGVDIISVSISSRAENLYESPFAIASFGAREKGIMVCTSAGNRGTRGVRTIFKGVPWAVVVASGTVDRWFAGTLTLGNGKTITGWTTFPARANIRNLQLVYNRTSSACDLPDFFTEGPSDSIFICNLNTGNADLGTVMLYQPGTNVRASIVIIANAAEIFRSTSFPEPGVVINPEEGEEVIRYASTSASPTATIDFQQTILGRGQRGVPVLSDDSSRGPGISYERILKPDLMAPGVLILAAFHPLLMATRIGRNIDLSSDYNLISGTSMACPHVSGIAALLKAAHPDWSPAAIQSAMMTTANPLDSNKQPIKDLEGIDASPLGVGSGHVDPNRALDPGLVYDASVQDLVNLKMEFPKAVVHLLISLFLLVHHVSSQRSTYIVHMDKTTMPKAFSSHHFWYSSLLTSSKRSVSQTSVNTDKSEPKLIYTYDHAFHGFSAVLSADEAEALKNSAGFISAYKDGVVTPDTTHSSTFLGLTSASGLWPASNYGKDVIIGIVDSGIWPESPSFSDDGMTEIPARWKGACNGGEDFNSSLCNKKIIGAGYFNKGARESSPDREIIDSARDDTGHGTHVASIAAGNIVEGVSFFGYAPGTARGVAPRARLAVYKVLFSGATESDLLAGMDQAVADGVDIISVSISSRANNLYESPFAIAGFGARQKGIMLCTSAGNRGTRGIRTIFKGIPWAVVVASGTVDRWFAGTLTLGNGKTIAGWTTFPASAIVRNVPVVYNQSLTGCTAAELAEAPENTIIVCNTTIGNTDFDTVMGGLSNSNVKAAIIIDEETSIFGFSTFPYPGVVITAAQGKQVANYALSSTSPTASIDFQQTIIGRGPRAAPALSDTSSRGPGRSYEGILKPDLMAPGVLILAAFQPHFPAARIGRNIDLAADYNLQSGTSMACPHISGVMALLKAAHPDWSLAAIQSAMMTTANHLDNTNQPIREQDGSVASPLGIGSGHVDPNRALDPGLVYDASVQDLVNLVCSMNFTRNQTLTIIRSSYNCSNPSSDLNYPSFVALIRAAEIGRTLTRRFRRSVTNVGEGAATYNVNVEAPVNTTAVVRPQTLVFGKKYETKSYSLTIRYKANIETQHREGAVIWTDQTGKYRVRSPIMVSAAADNFE</sequence>
<feature type="domain" description="Peptidase S8/S53" evidence="12">
    <location>
        <begin position="143"/>
        <end position="585"/>
    </location>
</feature>
<evidence type="ECO:0000259" key="13">
    <source>
        <dbReference type="Pfam" id="PF05922"/>
    </source>
</evidence>
<feature type="active site" description="Charge relay system" evidence="9 10">
    <location>
        <position position="1174"/>
    </location>
</feature>
<feature type="chain" id="PRO_5044798682" evidence="11">
    <location>
        <begin position="30"/>
        <end position="1395"/>
    </location>
</feature>
<dbReference type="FunFam" id="3.40.50.200:FF:000006">
    <property type="entry name" value="Subtilisin-like protease SBT1.5"/>
    <property type="match status" value="2"/>
</dbReference>
<evidence type="ECO:0000256" key="10">
    <source>
        <dbReference type="PROSITE-ProRule" id="PRU01240"/>
    </source>
</evidence>
<keyword evidence="6 10" id="KW-0378">Hydrolase</keyword>
<evidence type="ECO:0000313" key="16">
    <source>
        <dbReference type="Proteomes" id="UP001567538"/>
    </source>
</evidence>
<keyword evidence="8" id="KW-0325">Glycoprotein</keyword>
<keyword evidence="7 10" id="KW-0720">Serine protease</keyword>
<dbReference type="PROSITE" id="PS51892">
    <property type="entry name" value="SUBTILASE"/>
    <property type="match status" value="2"/>
</dbReference>
<dbReference type="InterPro" id="IPR015500">
    <property type="entry name" value="Peptidase_S8_subtilisin-rel"/>
</dbReference>
<feature type="signal peptide" evidence="11">
    <location>
        <begin position="1"/>
        <end position="29"/>
    </location>
</feature>
<feature type="domain" description="Inhibitor I9" evidence="13">
    <location>
        <begin position="660"/>
        <end position="745"/>
    </location>
</feature>
<reference evidence="15 16" key="1">
    <citation type="submission" date="2024-06" db="EMBL/GenBank/DDBJ databases">
        <title>A chromosome level genome sequence of Diviner's sage (Salvia divinorum).</title>
        <authorList>
            <person name="Ford S.A."/>
            <person name="Ro D.-K."/>
            <person name="Ness R.W."/>
            <person name="Phillips M.A."/>
        </authorList>
    </citation>
    <scope>NUCLEOTIDE SEQUENCE [LARGE SCALE GENOMIC DNA]</scope>
    <source>
        <strain evidence="15">SAF-2024a</strain>
        <tissue evidence="15">Leaf</tissue>
    </source>
</reference>
<dbReference type="PROSITE" id="PS00137">
    <property type="entry name" value="SUBTILASE_HIS"/>
    <property type="match status" value="2"/>
</dbReference>
<evidence type="ECO:0000256" key="5">
    <source>
        <dbReference type="ARBA" id="ARBA00022729"/>
    </source>
</evidence>
<dbReference type="Pfam" id="PF05922">
    <property type="entry name" value="Inhibitor_I9"/>
    <property type="match status" value="2"/>
</dbReference>
<dbReference type="EMBL" id="JBEAFC010000012">
    <property type="protein sequence ID" value="KAL1534181.1"/>
    <property type="molecule type" value="Genomic_DNA"/>
</dbReference>
<dbReference type="InterPro" id="IPR036852">
    <property type="entry name" value="Peptidase_S8/S53_dom_sf"/>
</dbReference>
<dbReference type="InterPro" id="IPR034197">
    <property type="entry name" value="Peptidases_S8_3"/>
</dbReference>
<dbReference type="InterPro" id="IPR041469">
    <property type="entry name" value="Subtilisin-like_FN3"/>
</dbReference>
<feature type="domain" description="Inhibitor I9" evidence="13">
    <location>
        <begin position="33"/>
        <end position="118"/>
    </location>
</feature>
<evidence type="ECO:0000256" key="11">
    <source>
        <dbReference type="SAM" id="SignalP"/>
    </source>
</evidence>
<organism evidence="15 16">
    <name type="scientific">Salvia divinorum</name>
    <name type="common">Maria pastora</name>
    <name type="synonym">Diviner's sage</name>
    <dbReference type="NCBI Taxonomy" id="28513"/>
    <lineage>
        <taxon>Eukaryota</taxon>
        <taxon>Viridiplantae</taxon>
        <taxon>Streptophyta</taxon>
        <taxon>Embryophyta</taxon>
        <taxon>Tracheophyta</taxon>
        <taxon>Spermatophyta</taxon>
        <taxon>Magnoliopsida</taxon>
        <taxon>eudicotyledons</taxon>
        <taxon>Gunneridae</taxon>
        <taxon>Pentapetalae</taxon>
        <taxon>asterids</taxon>
        <taxon>lamiids</taxon>
        <taxon>Lamiales</taxon>
        <taxon>Lamiaceae</taxon>
        <taxon>Nepetoideae</taxon>
        <taxon>Mentheae</taxon>
        <taxon>Salviinae</taxon>
        <taxon>Salvia</taxon>
        <taxon>Salvia subgen. Calosphace</taxon>
    </lineage>
</organism>
<keyword evidence="4 10" id="KW-0645">Protease</keyword>
<dbReference type="PANTHER" id="PTHR10795">
    <property type="entry name" value="PROPROTEIN CONVERTASE SUBTILISIN/KEXIN"/>
    <property type="match status" value="1"/>
</dbReference>
<keyword evidence="5 11" id="KW-0732">Signal</keyword>
<evidence type="ECO:0000256" key="7">
    <source>
        <dbReference type="ARBA" id="ARBA00022825"/>
    </source>
</evidence>
<dbReference type="Pfam" id="PF00082">
    <property type="entry name" value="Peptidase_S8"/>
    <property type="match status" value="2"/>
</dbReference>
<feature type="domain" description="Peptidase S8/S53" evidence="12">
    <location>
        <begin position="770"/>
        <end position="1210"/>
    </location>
</feature>
<evidence type="ECO:0000313" key="15">
    <source>
        <dbReference type="EMBL" id="KAL1534181.1"/>
    </source>
</evidence>
<dbReference type="InterPro" id="IPR023828">
    <property type="entry name" value="Peptidase_S8_Ser-AS"/>
</dbReference>
<evidence type="ECO:0000259" key="14">
    <source>
        <dbReference type="Pfam" id="PF17766"/>
    </source>
</evidence>
<dbReference type="PROSITE" id="PS00138">
    <property type="entry name" value="SUBTILASE_SER"/>
    <property type="match status" value="2"/>
</dbReference>
<evidence type="ECO:0000256" key="2">
    <source>
        <dbReference type="ARBA" id="ARBA00011073"/>
    </source>
</evidence>
<dbReference type="InterPro" id="IPR022398">
    <property type="entry name" value="Peptidase_S8_His-AS"/>
</dbReference>
<dbReference type="CDD" id="cd02120">
    <property type="entry name" value="PA_subtilisin_like"/>
    <property type="match status" value="2"/>
</dbReference>
<dbReference type="Gene3D" id="3.30.70.80">
    <property type="entry name" value="Peptidase S8 propeptide/proteinase inhibitor I9"/>
    <property type="match status" value="2"/>
</dbReference>
<dbReference type="InterPro" id="IPR010259">
    <property type="entry name" value="S8pro/Inhibitor_I9"/>
</dbReference>
<feature type="active site" description="Charge relay system" evidence="9 10">
    <location>
        <position position="779"/>
    </location>
</feature>
<comment type="subcellular location">
    <subcellularLocation>
        <location evidence="1">Secreted</location>
    </subcellularLocation>
</comment>
<name>A0ABD1FQR6_SALDI</name>
<feature type="domain" description="Subtilisin-like protease fibronectin type-III" evidence="14">
    <location>
        <begin position="1284"/>
        <end position="1387"/>
    </location>
</feature>
<gene>
    <name evidence="15" type="ORF">AAHA92_30396</name>
</gene>
<keyword evidence="3" id="KW-0964">Secreted</keyword>
<dbReference type="InterPro" id="IPR037045">
    <property type="entry name" value="S8pro/Inhibitor_I9_sf"/>
</dbReference>
<dbReference type="GO" id="GO:0005576">
    <property type="term" value="C:extracellular region"/>
    <property type="evidence" value="ECO:0007669"/>
    <property type="project" value="UniProtKB-SubCell"/>
</dbReference>
<comment type="similarity">
    <text evidence="2 10">Belongs to the peptidase S8 family.</text>
</comment>
<dbReference type="CDD" id="cd04852">
    <property type="entry name" value="Peptidases_S8_3"/>
    <property type="match status" value="2"/>
</dbReference>
<dbReference type="Proteomes" id="UP001567538">
    <property type="component" value="Unassembled WGS sequence"/>
</dbReference>
<proteinExistence type="inferred from homology"/>
<evidence type="ECO:0000256" key="9">
    <source>
        <dbReference type="PIRSR" id="PIRSR615500-1"/>
    </source>
</evidence>
<dbReference type="Gene3D" id="3.50.30.30">
    <property type="match status" value="2"/>
</dbReference>
<evidence type="ECO:0000256" key="8">
    <source>
        <dbReference type="ARBA" id="ARBA00023180"/>
    </source>
</evidence>
<keyword evidence="16" id="KW-1185">Reference proteome</keyword>
<protein>
    <submittedName>
        <fullName evidence="15">Uncharacterized protein</fullName>
    </submittedName>
</protein>
<accession>A0ABD1FQR6</accession>
<dbReference type="Gene3D" id="3.40.50.200">
    <property type="entry name" value="Peptidase S8/S53 domain"/>
    <property type="match status" value="2"/>
</dbReference>
<dbReference type="SUPFAM" id="SSF52743">
    <property type="entry name" value="Subtilisin-like"/>
    <property type="match status" value="2"/>
</dbReference>
<evidence type="ECO:0000256" key="4">
    <source>
        <dbReference type="ARBA" id="ARBA00022670"/>
    </source>
</evidence>
<feature type="active site" description="Charge relay system" evidence="10">
    <location>
        <position position="222"/>
    </location>
</feature>
<dbReference type="GO" id="GO:0006508">
    <property type="term" value="P:proteolysis"/>
    <property type="evidence" value="ECO:0007669"/>
    <property type="project" value="UniProtKB-KW"/>
</dbReference>
<dbReference type="PRINTS" id="PR00723">
    <property type="entry name" value="SUBTILISIN"/>
</dbReference>
<dbReference type="FunFam" id="3.30.70.80:FF:000003">
    <property type="entry name" value="Subtilisin-like protease SBT1.9"/>
    <property type="match status" value="2"/>
</dbReference>
<dbReference type="Gene3D" id="2.60.40.2310">
    <property type="match status" value="1"/>
</dbReference>
<dbReference type="GO" id="GO:0004252">
    <property type="term" value="F:serine-type endopeptidase activity"/>
    <property type="evidence" value="ECO:0007669"/>
    <property type="project" value="UniProtKB-UniRule"/>
</dbReference>
<evidence type="ECO:0000256" key="3">
    <source>
        <dbReference type="ARBA" id="ARBA00022525"/>
    </source>
</evidence>
<comment type="caution">
    <text evidence="15">The sequence shown here is derived from an EMBL/GenBank/DDBJ whole genome shotgun (WGS) entry which is preliminary data.</text>
</comment>